<sequence length="201" mass="23273">MGEQASGKSTKEHLSNTFPKFPDLLQIELREEFSVTDYKGQSFIIISIQLDDNTFTIKLNDIETIVEEFDSNKLFNVSNDTRIGFIPIDGKQGLLGFGDSHCDFVFFDETDFCFVEFKLNATSERKVNKNRVDAIGQLKNTINLFDDKLEKNYAGLNLEAYVCTPEFYKYPRFNSSWQELAEEFLEENGIPLFERNYKTCQ</sequence>
<reference evidence="1 2" key="1">
    <citation type="journal article" date="2020" name="ISME J.">
        <title>Comparative genomics reveals insights into cyanobacterial evolution and habitat adaptation.</title>
        <authorList>
            <person name="Chen M.Y."/>
            <person name="Teng W.K."/>
            <person name="Zhao L."/>
            <person name="Hu C.X."/>
            <person name="Zhou Y.K."/>
            <person name="Han B.P."/>
            <person name="Song L.R."/>
            <person name="Shu W.S."/>
        </authorList>
    </citation>
    <scope>NUCLEOTIDE SEQUENCE [LARGE SCALE GENOMIC DNA]</scope>
    <source>
        <strain evidence="1 2">FACHB-196</strain>
    </source>
</reference>
<accession>A0ABR8FM20</accession>
<evidence type="ECO:0000313" key="2">
    <source>
        <dbReference type="Proteomes" id="UP000640531"/>
    </source>
</evidence>
<comment type="caution">
    <text evidence="1">The sequence shown here is derived from an EMBL/GenBank/DDBJ whole genome shotgun (WGS) entry which is preliminary data.</text>
</comment>
<protein>
    <recommendedName>
        <fullName evidence="3">Restriction endonuclease</fullName>
    </recommendedName>
</protein>
<gene>
    <name evidence="1" type="ORF">H6G59_20185</name>
</gene>
<dbReference type="EMBL" id="JACJST010000022">
    <property type="protein sequence ID" value="MBD2570172.1"/>
    <property type="molecule type" value="Genomic_DNA"/>
</dbReference>
<proteinExistence type="predicted"/>
<organism evidence="1 2">
    <name type="scientific">Anabaena lutea FACHB-196</name>
    <dbReference type="NCBI Taxonomy" id="2692881"/>
    <lineage>
        <taxon>Bacteria</taxon>
        <taxon>Bacillati</taxon>
        <taxon>Cyanobacteriota</taxon>
        <taxon>Cyanophyceae</taxon>
        <taxon>Nostocales</taxon>
        <taxon>Nostocaceae</taxon>
        <taxon>Anabaena</taxon>
    </lineage>
</organism>
<keyword evidence="2" id="KW-1185">Reference proteome</keyword>
<evidence type="ECO:0000313" key="1">
    <source>
        <dbReference type="EMBL" id="MBD2570172.1"/>
    </source>
</evidence>
<dbReference type="Proteomes" id="UP000640531">
    <property type="component" value="Unassembled WGS sequence"/>
</dbReference>
<evidence type="ECO:0008006" key="3">
    <source>
        <dbReference type="Google" id="ProtNLM"/>
    </source>
</evidence>
<name>A0ABR8FM20_9NOST</name>